<name>A0AAD3SMS5_NEPGR</name>
<sequence length="78" mass="7756">MVDSTYCKPPSSGASTLAAVPDGFRSCSEPLSGFVGPSHSLNGSSSVGPMYSGAMDDGAVTIAPPILSLSPLPMSLPV</sequence>
<proteinExistence type="predicted"/>
<gene>
    <name evidence="1" type="ORF">Nepgr_015858</name>
</gene>
<reference evidence="1" key="1">
    <citation type="submission" date="2023-05" db="EMBL/GenBank/DDBJ databases">
        <title>Nepenthes gracilis genome sequencing.</title>
        <authorList>
            <person name="Fukushima K."/>
        </authorList>
    </citation>
    <scope>NUCLEOTIDE SEQUENCE</scope>
    <source>
        <strain evidence="1">SING2019-196</strain>
    </source>
</reference>
<evidence type="ECO:0000313" key="2">
    <source>
        <dbReference type="Proteomes" id="UP001279734"/>
    </source>
</evidence>
<comment type="caution">
    <text evidence="1">The sequence shown here is derived from an EMBL/GenBank/DDBJ whole genome shotgun (WGS) entry which is preliminary data.</text>
</comment>
<protein>
    <submittedName>
        <fullName evidence="1">Uncharacterized protein</fullName>
    </submittedName>
</protein>
<evidence type="ECO:0000313" key="1">
    <source>
        <dbReference type="EMBL" id="GMH14017.1"/>
    </source>
</evidence>
<dbReference type="AlphaFoldDB" id="A0AAD3SMS5"/>
<keyword evidence="2" id="KW-1185">Reference proteome</keyword>
<accession>A0AAD3SMS5</accession>
<organism evidence="1 2">
    <name type="scientific">Nepenthes gracilis</name>
    <name type="common">Slender pitcher plant</name>
    <dbReference type="NCBI Taxonomy" id="150966"/>
    <lineage>
        <taxon>Eukaryota</taxon>
        <taxon>Viridiplantae</taxon>
        <taxon>Streptophyta</taxon>
        <taxon>Embryophyta</taxon>
        <taxon>Tracheophyta</taxon>
        <taxon>Spermatophyta</taxon>
        <taxon>Magnoliopsida</taxon>
        <taxon>eudicotyledons</taxon>
        <taxon>Gunneridae</taxon>
        <taxon>Pentapetalae</taxon>
        <taxon>Caryophyllales</taxon>
        <taxon>Nepenthaceae</taxon>
        <taxon>Nepenthes</taxon>
    </lineage>
</organism>
<dbReference type="EMBL" id="BSYO01000013">
    <property type="protein sequence ID" value="GMH14017.1"/>
    <property type="molecule type" value="Genomic_DNA"/>
</dbReference>
<dbReference type="Proteomes" id="UP001279734">
    <property type="component" value="Unassembled WGS sequence"/>
</dbReference>